<protein>
    <recommendedName>
        <fullName evidence="2">FtsH ternary system domain-containing protein</fullName>
    </recommendedName>
</protein>
<keyword evidence="4" id="KW-1185">Reference proteome</keyword>
<proteinExistence type="predicted"/>
<dbReference type="Pfam" id="PF20004">
    <property type="entry name" value="fvmX6"/>
    <property type="match status" value="1"/>
</dbReference>
<dbReference type="RefSeq" id="WP_162657215.1">
    <property type="nucleotide sequence ID" value="NZ_LR593887.1"/>
</dbReference>
<dbReference type="KEGG" id="tim:GMBLW1_19690"/>
<feature type="region of interest" description="Disordered" evidence="1">
    <location>
        <begin position="369"/>
        <end position="392"/>
    </location>
</feature>
<accession>A0A6C2YL13</accession>
<dbReference type="EMBL" id="LR586016">
    <property type="protein sequence ID" value="VIP01991.1"/>
    <property type="molecule type" value="Genomic_DNA"/>
</dbReference>
<dbReference type="InterPro" id="IPR045485">
    <property type="entry name" value="fvmX6"/>
</dbReference>
<dbReference type="EMBL" id="LR593887">
    <property type="protein sequence ID" value="VTS00060.1"/>
    <property type="molecule type" value="Genomic_DNA"/>
</dbReference>
<evidence type="ECO:0000259" key="2">
    <source>
        <dbReference type="Pfam" id="PF20004"/>
    </source>
</evidence>
<evidence type="ECO:0000313" key="4">
    <source>
        <dbReference type="Proteomes" id="UP000464378"/>
    </source>
</evidence>
<dbReference type="AlphaFoldDB" id="A0A6C2YL13"/>
<organism evidence="3">
    <name type="scientific">Tuwongella immobilis</name>
    <dbReference type="NCBI Taxonomy" id="692036"/>
    <lineage>
        <taxon>Bacteria</taxon>
        <taxon>Pseudomonadati</taxon>
        <taxon>Planctomycetota</taxon>
        <taxon>Planctomycetia</taxon>
        <taxon>Gemmatales</taxon>
        <taxon>Gemmataceae</taxon>
        <taxon>Tuwongella</taxon>
    </lineage>
</organism>
<gene>
    <name evidence="3" type="ORF">GMBLW1_19690</name>
</gene>
<feature type="region of interest" description="Disordered" evidence="1">
    <location>
        <begin position="1"/>
        <end position="20"/>
    </location>
</feature>
<evidence type="ECO:0000256" key="1">
    <source>
        <dbReference type="SAM" id="MobiDB-lite"/>
    </source>
</evidence>
<name>A0A6C2YL13_9BACT</name>
<dbReference type="Proteomes" id="UP000464378">
    <property type="component" value="Chromosome"/>
</dbReference>
<sequence>MSSTAIDNPSEPPTSGGPPTVSRFEANLLRILRFFLGVTPFEQAHPLILQSQPRPNCLSRSSIRLIEDSLRKGIVRWLTQAGAWRRDRFLRMGAPSFGRLWERTPPEKLGLVFTKQSLSFLIWMTANKPAAGKAFWQPAADTGLTIGDELLLFLGFAAMRQDAEMMPVLRAPDSPFSRNALCWLAFPDDFATNSPEAVPSFANWMVGDAALVMEAMQHYWMNRWLHIEREKGQIVDWDHMRLTGQVQERVLERLLQDAESAQRPDLVRFLLQVAAQVLSAEEISPIFWTGALTSTRAPARLVDRLATQRSALSLLRAIDNLQQWERRARLVGYFDDGFAASQLFLSDWESANGSVLNRRGQRIIQQFDPLRAPTASPPTPPSASAPDRGTAP</sequence>
<evidence type="ECO:0000313" key="3">
    <source>
        <dbReference type="EMBL" id="VIP01991.1"/>
    </source>
</evidence>
<reference evidence="3" key="1">
    <citation type="submission" date="2019-04" db="EMBL/GenBank/DDBJ databases">
        <authorList>
            <consortium name="Science for Life Laboratories"/>
        </authorList>
    </citation>
    <scope>NUCLEOTIDE SEQUENCE</scope>
    <source>
        <strain evidence="3">MBLW1</strain>
    </source>
</reference>
<dbReference type="InParanoid" id="A0A6C2YL13"/>
<feature type="domain" description="FtsH ternary system" evidence="2">
    <location>
        <begin position="21"/>
        <end position="366"/>
    </location>
</feature>